<dbReference type="InterPro" id="IPR020846">
    <property type="entry name" value="MFS_dom"/>
</dbReference>
<evidence type="ECO:0000256" key="8">
    <source>
        <dbReference type="ARBA" id="ARBA00022597"/>
    </source>
</evidence>
<evidence type="ECO:0000256" key="11">
    <source>
        <dbReference type="ARBA" id="ARBA00023136"/>
    </source>
</evidence>
<evidence type="ECO:0000256" key="4">
    <source>
        <dbReference type="ARBA" id="ARBA00007004"/>
    </source>
</evidence>
<feature type="transmembrane region" description="Helical" evidence="15">
    <location>
        <begin position="149"/>
        <end position="169"/>
    </location>
</feature>
<dbReference type="STRING" id="109280.ENSHCOP00000018199"/>
<dbReference type="InterPro" id="IPR003663">
    <property type="entry name" value="Sugar/inositol_transpt"/>
</dbReference>
<dbReference type="InterPro" id="IPR045263">
    <property type="entry name" value="GLUT"/>
</dbReference>
<evidence type="ECO:0000259" key="16">
    <source>
        <dbReference type="PROSITE" id="PS50850"/>
    </source>
</evidence>
<keyword evidence="6 14" id="KW-0813">Transport</keyword>
<dbReference type="GO" id="GO:0070837">
    <property type="term" value="P:dehydroascorbic acid transport"/>
    <property type="evidence" value="ECO:0007669"/>
    <property type="project" value="TreeGrafter"/>
</dbReference>
<evidence type="ECO:0000256" key="9">
    <source>
        <dbReference type="ARBA" id="ARBA00022692"/>
    </source>
</evidence>
<evidence type="ECO:0000256" key="15">
    <source>
        <dbReference type="SAM" id="Phobius"/>
    </source>
</evidence>
<dbReference type="Gene3D" id="1.20.1250.20">
    <property type="entry name" value="MFS general substrate transporter like domains"/>
    <property type="match status" value="1"/>
</dbReference>
<dbReference type="Proteomes" id="UP000264820">
    <property type="component" value="Unplaced"/>
</dbReference>
<evidence type="ECO:0000256" key="13">
    <source>
        <dbReference type="ARBA" id="ARBA00031099"/>
    </source>
</evidence>
<dbReference type="GO" id="GO:1990539">
    <property type="term" value="P:fructose import across plasma membrane"/>
    <property type="evidence" value="ECO:0007669"/>
    <property type="project" value="UniProtKB-ARBA"/>
</dbReference>
<sequence>VNQNSFLNMMLVVCIFLFKKTKERYIKTSKPSSSRTLALTVCSAAIGGTFQYGYNISIINSPTGYIQTFINNTYAARWGTSLDTPHVTLVWTLIVSAFSLGCLFGALLAGPMAVRFGRKNSLLFNNVFLFVGGLFFLLCRVARSFEMIIFARFLVGINSGLSMNVQPMYFGESAPKHLRGAVAFSSAVFTAFGIFLGQVVGLTEVMGTEPLWPYLLASNMLPGLIQVLTLPWFPESPRYLLIDRGDMEACVQALERLRGGVAPTLEMNEMLEEQQMHTDSGSAVSAKTFWSLFKDPDLRPQLRTVAVASSAMMLCGNDSIYFYASYIFLQAGIPADRIQYATIGTGASELTASILSNFLIERVGRKCLLVGGYTLMSFWSIVFTVALTLQKQGVEGMAYLSMVCVFGYILSFGLGPAGVTGVLPAEIFDQSARAAAYMVAGSLMWLSLLLVAMIFPFIVSSLGNLCLLPFLAVCLLSAVFIGLTFPETKGKSLAQITAKFERKNGRTREPGENGVGSE</sequence>
<keyword evidence="8" id="KW-0762">Sugar transport</keyword>
<keyword evidence="10 15" id="KW-1133">Transmembrane helix</keyword>
<evidence type="ECO:0000256" key="7">
    <source>
        <dbReference type="ARBA" id="ARBA00022475"/>
    </source>
</evidence>
<feature type="transmembrane region" description="Helical" evidence="15">
    <location>
        <begin position="212"/>
        <end position="233"/>
    </location>
</feature>
<proteinExistence type="inferred from homology"/>
<dbReference type="OMA" id="SEPLWPY"/>
<dbReference type="FunFam" id="1.20.1250.20:FF:001511">
    <property type="entry name" value="Solute carrier family 2, facilitated glucose transporter member 5"/>
    <property type="match status" value="1"/>
</dbReference>
<dbReference type="InterPro" id="IPR005829">
    <property type="entry name" value="Sugar_transporter_CS"/>
</dbReference>
<comment type="similarity">
    <text evidence="4">Belongs to the major facilitator superfamily. Sugar transporter (TC 2.A.1.1) family. Glucose transporter subfamily.</text>
</comment>
<comment type="subcellular location">
    <subcellularLocation>
        <location evidence="2">Cell membrane</location>
        <location evidence="2">Sarcolemma</location>
    </subcellularLocation>
    <subcellularLocation>
        <location evidence="3">Cell membrane</location>
        <topology evidence="3">Multi-pass membrane protein</topology>
    </subcellularLocation>
</comment>
<feature type="transmembrane region" description="Helical" evidence="15">
    <location>
        <begin position="435"/>
        <end position="459"/>
    </location>
</feature>
<keyword evidence="18" id="KW-1185">Reference proteome</keyword>
<evidence type="ECO:0000256" key="6">
    <source>
        <dbReference type="ARBA" id="ARBA00022448"/>
    </source>
</evidence>
<dbReference type="AlphaFoldDB" id="A0A3Q2YIS2"/>
<dbReference type="CDD" id="cd17432">
    <property type="entry name" value="MFS_GLUT_Class2"/>
    <property type="match status" value="1"/>
</dbReference>
<dbReference type="GO" id="GO:0042383">
    <property type="term" value="C:sarcolemma"/>
    <property type="evidence" value="ECO:0007669"/>
    <property type="project" value="UniProtKB-SubCell"/>
</dbReference>
<feature type="transmembrane region" description="Helical" evidence="15">
    <location>
        <begin position="122"/>
        <end position="143"/>
    </location>
</feature>
<dbReference type="PANTHER" id="PTHR23503">
    <property type="entry name" value="SOLUTE CARRIER FAMILY 2"/>
    <property type="match status" value="1"/>
</dbReference>
<dbReference type="InterPro" id="IPR005828">
    <property type="entry name" value="MFS_sugar_transport-like"/>
</dbReference>
<feature type="transmembrane region" description="Helical" evidence="15">
    <location>
        <begin position="367"/>
        <end position="387"/>
    </location>
</feature>
<feature type="transmembrane region" description="Helical" evidence="15">
    <location>
        <begin position="181"/>
        <end position="200"/>
    </location>
</feature>
<dbReference type="InterPro" id="IPR036259">
    <property type="entry name" value="MFS_trans_sf"/>
</dbReference>
<evidence type="ECO:0000256" key="2">
    <source>
        <dbReference type="ARBA" id="ARBA00004135"/>
    </source>
</evidence>
<evidence type="ECO:0000313" key="17">
    <source>
        <dbReference type="Ensembl" id="ENSHCOP00000018199.1"/>
    </source>
</evidence>
<feature type="transmembrane region" description="Helical" evidence="15">
    <location>
        <begin position="465"/>
        <end position="485"/>
    </location>
</feature>
<comment type="catalytic activity">
    <reaction evidence="1">
        <text>D-fructose(out) = D-fructose(in)</text>
        <dbReference type="Rhea" id="RHEA:60372"/>
        <dbReference type="ChEBI" id="CHEBI:37721"/>
    </reaction>
</comment>
<feature type="transmembrane region" description="Helical" evidence="15">
    <location>
        <begin position="89"/>
        <end position="110"/>
    </location>
</feature>
<dbReference type="SUPFAM" id="SSF103473">
    <property type="entry name" value="MFS general substrate transporter"/>
    <property type="match status" value="1"/>
</dbReference>
<feature type="domain" description="Major facilitator superfamily (MFS) profile" evidence="16">
    <location>
        <begin position="41"/>
        <end position="489"/>
    </location>
</feature>
<dbReference type="PANTHER" id="PTHR23503:SF22">
    <property type="entry name" value="SOLUTE CARRIER FAMILY 2, FACILITATED GLUCOSE TRANSPORTER MEMBER 11"/>
    <property type="match status" value="1"/>
</dbReference>
<evidence type="ECO:0000256" key="5">
    <source>
        <dbReference type="ARBA" id="ARBA00015973"/>
    </source>
</evidence>
<name>A0A3Q2YIS2_HIPCM</name>
<keyword evidence="11 15" id="KW-0472">Membrane</keyword>
<evidence type="ECO:0000256" key="14">
    <source>
        <dbReference type="RuleBase" id="RU003346"/>
    </source>
</evidence>
<evidence type="ECO:0000256" key="3">
    <source>
        <dbReference type="ARBA" id="ARBA00004651"/>
    </source>
</evidence>
<evidence type="ECO:0000256" key="1">
    <source>
        <dbReference type="ARBA" id="ARBA00000590"/>
    </source>
</evidence>
<organism evidence="17 18">
    <name type="scientific">Hippocampus comes</name>
    <name type="common">Tiger tail seahorse</name>
    <dbReference type="NCBI Taxonomy" id="109280"/>
    <lineage>
        <taxon>Eukaryota</taxon>
        <taxon>Metazoa</taxon>
        <taxon>Chordata</taxon>
        <taxon>Craniata</taxon>
        <taxon>Vertebrata</taxon>
        <taxon>Euteleostomi</taxon>
        <taxon>Actinopterygii</taxon>
        <taxon>Neopterygii</taxon>
        <taxon>Teleostei</taxon>
        <taxon>Neoteleostei</taxon>
        <taxon>Acanthomorphata</taxon>
        <taxon>Syngnathiaria</taxon>
        <taxon>Syngnathiformes</taxon>
        <taxon>Syngnathoidei</taxon>
        <taxon>Syngnathidae</taxon>
        <taxon>Hippocampus</taxon>
    </lineage>
</organism>
<dbReference type="PROSITE" id="PS50850">
    <property type="entry name" value="MFS"/>
    <property type="match status" value="1"/>
</dbReference>
<dbReference type="GO" id="GO:0055056">
    <property type="term" value="F:D-glucose transmembrane transporter activity"/>
    <property type="evidence" value="ECO:0007669"/>
    <property type="project" value="TreeGrafter"/>
</dbReference>
<evidence type="ECO:0000256" key="10">
    <source>
        <dbReference type="ARBA" id="ARBA00022989"/>
    </source>
</evidence>
<reference evidence="17" key="1">
    <citation type="submission" date="2025-08" db="UniProtKB">
        <authorList>
            <consortium name="Ensembl"/>
        </authorList>
    </citation>
    <scope>IDENTIFICATION</scope>
</reference>
<reference evidence="17" key="2">
    <citation type="submission" date="2025-09" db="UniProtKB">
        <authorList>
            <consortium name="Ensembl"/>
        </authorList>
    </citation>
    <scope>IDENTIFICATION</scope>
</reference>
<protein>
    <recommendedName>
        <fullName evidence="5">Solute carrier family 2, facilitated glucose transporter member 5</fullName>
    </recommendedName>
    <alternativeName>
        <fullName evidence="13">Fructose transporter</fullName>
    </alternativeName>
    <alternativeName>
        <fullName evidence="12">Glucose transporter type 5, small intestine</fullName>
    </alternativeName>
</protein>
<keyword evidence="9 15" id="KW-0812">Transmembrane</keyword>
<keyword evidence="7" id="KW-1003">Cell membrane</keyword>
<evidence type="ECO:0000256" key="12">
    <source>
        <dbReference type="ARBA" id="ARBA00029961"/>
    </source>
</evidence>
<dbReference type="GeneTree" id="ENSGT00940000166161"/>
<feature type="transmembrane region" description="Helical" evidence="15">
    <location>
        <begin position="399"/>
        <end position="423"/>
    </location>
</feature>
<dbReference type="PROSITE" id="PS00217">
    <property type="entry name" value="SUGAR_TRANSPORT_2"/>
    <property type="match status" value="1"/>
</dbReference>
<dbReference type="Ensembl" id="ENSHCOT00000011867.1">
    <property type="protein sequence ID" value="ENSHCOP00000018199.1"/>
    <property type="gene ID" value="ENSHCOG00000002554.1"/>
</dbReference>
<evidence type="ECO:0000313" key="18">
    <source>
        <dbReference type="Proteomes" id="UP000264820"/>
    </source>
</evidence>
<dbReference type="PRINTS" id="PR00171">
    <property type="entry name" value="SUGRTRNSPORT"/>
</dbReference>
<dbReference type="GO" id="GO:0005353">
    <property type="term" value="F:fructose transmembrane transporter activity"/>
    <property type="evidence" value="ECO:0007669"/>
    <property type="project" value="UniProtKB-ARBA"/>
</dbReference>
<feature type="transmembrane region" description="Helical" evidence="15">
    <location>
        <begin position="34"/>
        <end position="54"/>
    </location>
</feature>
<dbReference type="GO" id="GO:0046323">
    <property type="term" value="P:D-glucose import"/>
    <property type="evidence" value="ECO:0007669"/>
    <property type="project" value="TreeGrafter"/>
</dbReference>
<accession>A0A3Q2YIS2</accession>
<dbReference type="NCBIfam" id="TIGR00879">
    <property type="entry name" value="SP"/>
    <property type="match status" value="1"/>
</dbReference>
<dbReference type="Pfam" id="PF00083">
    <property type="entry name" value="Sugar_tr"/>
    <property type="match status" value="1"/>
</dbReference>